<feature type="compositionally biased region" description="Basic and acidic residues" evidence="1">
    <location>
        <begin position="152"/>
        <end position="162"/>
    </location>
</feature>
<dbReference type="EMBL" id="SSWH01000016">
    <property type="protein sequence ID" value="THJ64853.1"/>
    <property type="molecule type" value="Genomic_DNA"/>
</dbReference>
<keyword evidence="2" id="KW-0472">Membrane</keyword>
<feature type="region of interest" description="Disordered" evidence="1">
    <location>
        <begin position="104"/>
        <end position="162"/>
    </location>
</feature>
<gene>
    <name evidence="3" type="ORF">E8P82_13825</name>
</gene>
<keyword evidence="2" id="KW-1133">Transmembrane helix</keyword>
<sequence>MSDVFGPVKLDFSSFYKFVSSIGLLLLAAAVALPWFALRATAPNAPAGTEASSNVDLALDARAQQFLFIVSVYPWLSGVLFVLGSVLTGYGLFAWRSRQKKQDADEDETYRQRAELGQSSKASSEDREEKLDQEAVEGDTSRDKGSAGLAGDGERKKVVSEPLERLDTATRDRYRVRRELITRAEERVEKLLGAAFIDTHQIETGVRLSGPRSPILDLVARAKDGDRWTSFAIEVRVVDRSPSTAPRLRDAMLAVAIAARDVPEGQVQVQRVGRPPIAKSVSICLVVVSDEDRGIRQSTQVASLSFKDRLSATVEVVNAVLLRKTGVICISQSEFEKTSAAWLQEKILEVMQRPELAMIRL</sequence>
<protein>
    <submittedName>
        <fullName evidence="3">Uncharacterized protein</fullName>
    </submittedName>
</protein>
<keyword evidence="4" id="KW-1185">Reference proteome</keyword>
<evidence type="ECO:0000313" key="3">
    <source>
        <dbReference type="EMBL" id="THJ64853.1"/>
    </source>
</evidence>
<dbReference type="RefSeq" id="WP_136455639.1">
    <property type="nucleotide sequence ID" value="NZ_SSWH01000016.1"/>
</dbReference>
<feature type="transmembrane region" description="Helical" evidence="2">
    <location>
        <begin position="75"/>
        <end position="95"/>
    </location>
</feature>
<evidence type="ECO:0000256" key="1">
    <source>
        <dbReference type="SAM" id="MobiDB-lite"/>
    </source>
</evidence>
<dbReference type="Proteomes" id="UP000305233">
    <property type="component" value="Unassembled WGS sequence"/>
</dbReference>
<name>A0A4S5E0P1_9MICC</name>
<proteinExistence type="predicted"/>
<comment type="caution">
    <text evidence="3">The sequence shown here is derived from an EMBL/GenBank/DDBJ whole genome shotgun (WGS) entry which is preliminary data.</text>
</comment>
<dbReference type="OrthoDB" id="9823314at2"/>
<accession>A0A4S5E0P1</accession>
<reference evidence="3 4" key="1">
    <citation type="submission" date="2019-04" db="EMBL/GenBank/DDBJ databases">
        <authorList>
            <person name="Liu Q."/>
            <person name="Xin Y.-H."/>
        </authorList>
    </citation>
    <scope>NUCLEOTIDE SEQUENCE [LARGE SCALE GENOMIC DNA]</scope>
    <source>
        <strain evidence="3 4">AM23</strain>
    </source>
</reference>
<dbReference type="AlphaFoldDB" id="A0A4S5E0P1"/>
<evidence type="ECO:0000256" key="2">
    <source>
        <dbReference type="SAM" id="Phobius"/>
    </source>
</evidence>
<evidence type="ECO:0000313" key="4">
    <source>
        <dbReference type="Proteomes" id="UP000305233"/>
    </source>
</evidence>
<organism evidence="3 4">
    <name type="scientific">Arthrobacter echini</name>
    <dbReference type="NCBI Taxonomy" id="1529066"/>
    <lineage>
        <taxon>Bacteria</taxon>
        <taxon>Bacillati</taxon>
        <taxon>Actinomycetota</taxon>
        <taxon>Actinomycetes</taxon>
        <taxon>Micrococcales</taxon>
        <taxon>Micrococcaceae</taxon>
        <taxon>Arthrobacter</taxon>
    </lineage>
</organism>
<keyword evidence="2" id="KW-0812">Transmembrane</keyword>
<feature type="compositionally biased region" description="Basic and acidic residues" evidence="1">
    <location>
        <begin position="123"/>
        <end position="145"/>
    </location>
</feature>